<protein>
    <submittedName>
        <fullName evidence="1">Uncharacterized protein</fullName>
    </submittedName>
</protein>
<name>A0A944QTY3_9GAMM</name>
<evidence type="ECO:0000313" key="2">
    <source>
        <dbReference type="Proteomes" id="UP000770889"/>
    </source>
</evidence>
<accession>A0A944QTY3</accession>
<dbReference type="EMBL" id="JAHHGM010000004">
    <property type="protein sequence ID" value="MBT2988384.1"/>
    <property type="molecule type" value="Genomic_DNA"/>
</dbReference>
<gene>
    <name evidence="1" type="ORF">KME65_05425</name>
</gene>
<dbReference type="Proteomes" id="UP000770889">
    <property type="component" value="Unassembled WGS sequence"/>
</dbReference>
<organism evidence="1 2">
    <name type="scientific">Candidatus Thiodiazotropha taylori</name>
    <dbReference type="NCBI Taxonomy" id="2792791"/>
    <lineage>
        <taxon>Bacteria</taxon>
        <taxon>Pseudomonadati</taxon>
        <taxon>Pseudomonadota</taxon>
        <taxon>Gammaproteobacteria</taxon>
        <taxon>Chromatiales</taxon>
        <taxon>Sedimenticolaceae</taxon>
        <taxon>Candidatus Thiodiazotropha</taxon>
    </lineage>
</organism>
<evidence type="ECO:0000313" key="1">
    <source>
        <dbReference type="EMBL" id="MBT2988384.1"/>
    </source>
</evidence>
<dbReference type="AlphaFoldDB" id="A0A944QTY3"/>
<reference evidence="1 2" key="1">
    <citation type="submission" date="2021-05" db="EMBL/GenBank/DDBJ databases">
        <title>Genetic and Functional Diversity in Clade A Lucinid endosymbionts from the Bahamas.</title>
        <authorList>
            <person name="Giani N.M."/>
            <person name="Engel A.S."/>
            <person name="Campbell B.J."/>
        </authorList>
    </citation>
    <scope>NUCLEOTIDE SEQUENCE [LARGE SCALE GENOMIC DNA]</scope>
    <source>
        <strain evidence="1">LUC16012Gg_MoonRockCtena</strain>
    </source>
</reference>
<sequence length="133" mass="15085">MLDYILFDERTWRDFIDYLRQLGLEPEVSVGEDGWLVALPEDLDEAIDAKIEACYDRLLDRDENRIAVREGEAHHQRAGVNVTLGNGRVVQAPIDPGLMRRLLAAVSPQELGEFIDAIVAAVENPDDRPLYQR</sequence>
<comment type="caution">
    <text evidence="1">The sequence shown here is derived from an EMBL/GenBank/DDBJ whole genome shotgun (WGS) entry which is preliminary data.</text>
</comment>
<proteinExistence type="predicted"/>